<reference evidence="1" key="1">
    <citation type="submission" date="2020-11" db="EMBL/GenBank/DDBJ databases">
        <authorList>
            <person name="Davenport K.M."/>
            <person name="Bickhart D.M."/>
            <person name="Smith T.P.L."/>
            <person name="Murdoch B.M."/>
            <person name="Rosen B.D."/>
        </authorList>
    </citation>
    <scope>NUCLEOTIDE SEQUENCE [LARGE SCALE GENOMIC DNA]</scope>
    <source>
        <strain evidence="1">OAR_USU_Benz2616</strain>
    </source>
</reference>
<dbReference type="Ensembl" id="ENSOART00020050183.1">
    <property type="protein sequence ID" value="ENSOARP00020050013.1"/>
    <property type="gene ID" value="ENSOARG00020032767.1"/>
</dbReference>
<proteinExistence type="predicted"/>
<reference evidence="1" key="2">
    <citation type="submission" date="2025-08" db="UniProtKB">
        <authorList>
            <consortium name="Ensembl"/>
        </authorList>
    </citation>
    <scope>IDENTIFICATION</scope>
</reference>
<organism evidence="1">
    <name type="scientific">Ovis aries</name>
    <name type="common">Sheep</name>
    <dbReference type="NCBI Taxonomy" id="9940"/>
    <lineage>
        <taxon>Eukaryota</taxon>
        <taxon>Metazoa</taxon>
        <taxon>Chordata</taxon>
        <taxon>Craniata</taxon>
        <taxon>Vertebrata</taxon>
        <taxon>Euteleostomi</taxon>
        <taxon>Mammalia</taxon>
        <taxon>Eutheria</taxon>
        <taxon>Laurasiatheria</taxon>
        <taxon>Artiodactyla</taxon>
        <taxon>Ruminantia</taxon>
        <taxon>Pecora</taxon>
        <taxon>Bovidae</taxon>
        <taxon>Caprinae</taxon>
        <taxon>Ovis</taxon>
    </lineage>
</organism>
<evidence type="ECO:0000313" key="1">
    <source>
        <dbReference type="Ensembl" id="ENSOARP00020050013.1"/>
    </source>
</evidence>
<accession>A0AC11DVN5</accession>
<protein>
    <submittedName>
        <fullName evidence="1">Uncharacterized protein</fullName>
    </submittedName>
</protein>
<name>A0AC11DVN5_SHEEP</name>
<reference evidence="1" key="3">
    <citation type="submission" date="2025-09" db="UniProtKB">
        <authorList>
            <consortium name="Ensembl"/>
        </authorList>
    </citation>
    <scope>IDENTIFICATION</scope>
</reference>
<sequence length="93" mass="10642">MNSKIHQNCFTEVEAAISCLVKLHLWACYTYLSLGLYFNQDNVALEGVGHFFHVLAKEMQEGAERLLKMQNQHSGQCAEAFQEEWGKSQDSME</sequence>